<evidence type="ECO:0000256" key="4">
    <source>
        <dbReference type="ARBA" id="ARBA00022679"/>
    </source>
</evidence>
<gene>
    <name evidence="8" type="ORF">SFRA_020450</name>
</gene>
<dbReference type="GO" id="GO:0005886">
    <property type="term" value="C:plasma membrane"/>
    <property type="evidence" value="ECO:0007669"/>
    <property type="project" value="TreeGrafter"/>
</dbReference>
<reference evidence="8 9" key="1">
    <citation type="journal article" date="2014" name="Genome Announc.">
        <title>Draft Genome Sequence of Streptomyces fradiae ATCC 19609, a Strain Highly Sensitive to Antibiotics.</title>
        <authorList>
            <person name="Bekker O.B."/>
            <person name="Klimina K.M."/>
            <person name="Vatlin A.A."/>
            <person name="Zakharevich N.V."/>
            <person name="Kasianov A.S."/>
            <person name="Danilenko V.N."/>
        </authorList>
    </citation>
    <scope>NUCLEOTIDE SEQUENCE [LARGE SCALE GENOMIC DNA]</scope>
    <source>
        <strain evidence="8 9">ATCC 19609</strain>
    </source>
</reference>
<protein>
    <recommendedName>
        <fullName evidence="2">histidine kinase</fullName>
        <ecNumber evidence="2">2.7.13.3</ecNumber>
    </recommendedName>
</protein>
<evidence type="ECO:0000256" key="3">
    <source>
        <dbReference type="ARBA" id="ARBA00022553"/>
    </source>
</evidence>
<feature type="domain" description="Histidine kinase/HSP90-like ATPase" evidence="7">
    <location>
        <begin position="214"/>
        <end position="328"/>
    </location>
</feature>
<dbReference type="InterPro" id="IPR003594">
    <property type="entry name" value="HATPase_dom"/>
</dbReference>
<feature type="compositionally biased region" description="Pro residues" evidence="6">
    <location>
        <begin position="362"/>
        <end position="380"/>
    </location>
</feature>
<dbReference type="PANTHER" id="PTHR45436:SF5">
    <property type="entry name" value="SENSOR HISTIDINE KINASE TRCS"/>
    <property type="match status" value="1"/>
</dbReference>
<dbReference type="OrthoDB" id="3357461at2"/>
<comment type="caution">
    <text evidence="8">The sequence shown here is derived from an EMBL/GenBank/DDBJ whole genome shotgun (WGS) entry which is preliminary data.</text>
</comment>
<accession>A0A3M8EZY9</accession>
<evidence type="ECO:0000256" key="6">
    <source>
        <dbReference type="SAM" id="MobiDB-lite"/>
    </source>
</evidence>
<feature type="region of interest" description="Disordered" evidence="6">
    <location>
        <begin position="335"/>
        <end position="459"/>
    </location>
</feature>
<evidence type="ECO:0000259" key="7">
    <source>
        <dbReference type="SMART" id="SM00387"/>
    </source>
</evidence>
<dbReference type="EMBL" id="JNAD02000010">
    <property type="protein sequence ID" value="RKM93558.1"/>
    <property type="molecule type" value="Genomic_DNA"/>
</dbReference>
<dbReference type="RefSeq" id="WP_043467870.1">
    <property type="nucleotide sequence ID" value="NZ_CP134822.1"/>
</dbReference>
<evidence type="ECO:0000256" key="1">
    <source>
        <dbReference type="ARBA" id="ARBA00000085"/>
    </source>
</evidence>
<evidence type="ECO:0000313" key="9">
    <source>
        <dbReference type="Proteomes" id="UP000028058"/>
    </source>
</evidence>
<organism evidence="8 9">
    <name type="scientific">Streptomyces xinghaiensis</name>
    <dbReference type="NCBI Taxonomy" id="1038928"/>
    <lineage>
        <taxon>Bacteria</taxon>
        <taxon>Bacillati</taxon>
        <taxon>Actinomycetota</taxon>
        <taxon>Actinomycetes</taxon>
        <taxon>Kitasatosporales</taxon>
        <taxon>Streptomycetaceae</taxon>
        <taxon>Streptomyces</taxon>
    </lineage>
</organism>
<keyword evidence="5" id="KW-0418">Kinase</keyword>
<name>A0A3M8EZY9_9ACTN</name>
<keyword evidence="4" id="KW-0808">Transferase</keyword>
<dbReference type="GO" id="GO:0000160">
    <property type="term" value="P:phosphorelay signal transduction system"/>
    <property type="evidence" value="ECO:0007669"/>
    <property type="project" value="TreeGrafter"/>
</dbReference>
<evidence type="ECO:0000313" key="8">
    <source>
        <dbReference type="EMBL" id="RKM93558.1"/>
    </source>
</evidence>
<evidence type="ECO:0000256" key="5">
    <source>
        <dbReference type="ARBA" id="ARBA00022777"/>
    </source>
</evidence>
<keyword evidence="8" id="KW-0067">ATP-binding</keyword>
<keyword evidence="3" id="KW-0597">Phosphoprotein</keyword>
<dbReference type="Proteomes" id="UP000028058">
    <property type="component" value="Unassembled WGS sequence"/>
</dbReference>
<dbReference type="Pfam" id="PF02518">
    <property type="entry name" value="HATPase_c"/>
    <property type="match status" value="1"/>
</dbReference>
<dbReference type="PANTHER" id="PTHR45436">
    <property type="entry name" value="SENSOR HISTIDINE KINASE YKOH"/>
    <property type="match status" value="1"/>
</dbReference>
<dbReference type="AlphaFoldDB" id="A0A3M8EZY9"/>
<sequence length="459" mass="48619">MTQYAPEAVFWCLVAGLLAALVLLVRQRGITKALRRHAAALEDGLRARDQEARHLVEVRLPAMESSQAQPGPMPGLLHDRLEGTSFAESLQTVIDLFTGAADRARTRADQSAKAALKSSMRALQGLANEQQLAITDMQDHHDNPHVLQDLLEIDHANAQFGRRAQGIAVLCGSWPGRQRAASSLVDVVRGAKGRIRDYRRVEVHAQVDLAVVSRAVEPVVLAVAELLDNAARHSQPNTQVEVTLRAAHNGTAIVIDDAGVGMDDREIQKATLLLSGRQDIDINRLGDPPQFGFAVIGVLAARYGFSVSVDTRSPYGGVRAVLFLPKELLTSVMTETPDSADERPGPAAAAPAPAAVTAEPAPAAPAPAPAPAAPAPPAPAQPETSEPAPASTALGLPKRRRREPVPEHVAATRAPVAQPGAEPPPARPAHETASRMGAFARGTRSGRLSSPDDEGTPQR</sequence>
<keyword evidence="9" id="KW-1185">Reference proteome</keyword>
<dbReference type="Gene3D" id="3.30.565.10">
    <property type="entry name" value="Histidine kinase-like ATPase, C-terminal domain"/>
    <property type="match status" value="1"/>
</dbReference>
<dbReference type="SUPFAM" id="SSF55874">
    <property type="entry name" value="ATPase domain of HSP90 chaperone/DNA topoisomerase II/histidine kinase"/>
    <property type="match status" value="1"/>
</dbReference>
<feature type="compositionally biased region" description="Low complexity" evidence="6">
    <location>
        <begin position="346"/>
        <end position="361"/>
    </location>
</feature>
<proteinExistence type="predicted"/>
<dbReference type="SMART" id="SM00387">
    <property type="entry name" value="HATPase_c"/>
    <property type="match status" value="1"/>
</dbReference>
<feature type="compositionally biased region" description="Low complexity" evidence="6">
    <location>
        <begin position="381"/>
        <end position="390"/>
    </location>
</feature>
<keyword evidence="8" id="KW-0547">Nucleotide-binding</keyword>
<dbReference type="GO" id="GO:0004673">
    <property type="term" value="F:protein histidine kinase activity"/>
    <property type="evidence" value="ECO:0007669"/>
    <property type="project" value="UniProtKB-EC"/>
</dbReference>
<dbReference type="InterPro" id="IPR036890">
    <property type="entry name" value="HATPase_C_sf"/>
</dbReference>
<dbReference type="InterPro" id="IPR050428">
    <property type="entry name" value="TCS_sensor_his_kinase"/>
</dbReference>
<dbReference type="EC" id="2.7.13.3" evidence="2"/>
<evidence type="ECO:0000256" key="2">
    <source>
        <dbReference type="ARBA" id="ARBA00012438"/>
    </source>
</evidence>
<comment type="catalytic activity">
    <reaction evidence="1">
        <text>ATP + protein L-histidine = ADP + protein N-phospho-L-histidine.</text>
        <dbReference type="EC" id="2.7.13.3"/>
    </reaction>
</comment>
<dbReference type="GO" id="GO:0005524">
    <property type="term" value="F:ATP binding"/>
    <property type="evidence" value="ECO:0007669"/>
    <property type="project" value="UniProtKB-KW"/>
</dbReference>